<reference evidence="8 9" key="1">
    <citation type="submission" date="2019-09" db="EMBL/GenBank/DDBJ databases">
        <authorList>
            <person name="Chen X.-Y."/>
        </authorList>
    </citation>
    <scope>NUCLEOTIDE SEQUENCE [LARGE SCALE GENOMIC DNA]</scope>
    <source>
        <strain evidence="8 9">NY5</strain>
    </source>
</reference>
<dbReference type="PANTHER" id="PTHR30485">
    <property type="entry name" value="NI/FE-HYDROGENASE 1 B-TYPE CYTOCHROME SUBUNIT"/>
    <property type="match status" value="1"/>
</dbReference>
<evidence type="ECO:0000256" key="1">
    <source>
        <dbReference type="ARBA" id="ARBA00004651"/>
    </source>
</evidence>
<dbReference type="GO" id="GO:0009055">
    <property type="term" value="F:electron transfer activity"/>
    <property type="evidence" value="ECO:0007669"/>
    <property type="project" value="InterPro"/>
</dbReference>
<proteinExistence type="predicted"/>
<evidence type="ECO:0000313" key="8">
    <source>
        <dbReference type="EMBL" id="KAA1194110.1"/>
    </source>
</evidence>
<evidence type="ECO:0000256" key="5">
    <source>
        <dbReference type="ARBA" id="ARBA00023136"/>
    </source>
</evidence>
<accession>A0A5B0X423</accession>
<evidence type="ECO:0000256" key="3">
    <source>
        <dbReference type="ARBA" id="ARBA00022692"/>
    </source>
</evidence>
<dbReference type="GO" id="GO:0005886">
    <property type="term" value="C:plasma membrane"/>
    <property type="evidence" value="ECO:0007669"/>
    <property type="project" value="UniProtKB-SubCell"/>
</dbReference>
<comment type="caution">
    <text evidence="8">The sequence shown here is derived from an EMBL/GenBank/DDBJ whole genome shotgun (WGS) entry which is preliminary data.</text>
</comment>
<feature type="transmembrane region" description="Helical" evidence="6">
    <location>
        <begin position="92"/>
        <end position="113"/>
    </location>
</feature>
<keyword evidence="9" id="KW-1185">Reference proteome</keyword>
<protein>
    <submittedName>
        <fullName evidence="8">Hydrogenase</fullName>
    </submittedName>
</protein>
<evidence type="ECO:0000256" key="2">
    <source>
        <dbReference type="ARBA" id="ARBA00022475"/>
    </source>
</evidence>
<feature type="transmembrane region" description="Helical" evidence="6">
    <location>
        <begin position="40"/>
        <end position="61"/>
    </location>
</feature>
<dbReference type="InterPro" id="IPR051542">
    <property type="entry name" value="Hydrogenase_cytochrome"/>
</dbReference>
<keyword evidence="2" id="KW-1003">Cell membrane</keyword>
<evidence type="ECO:0000313" key="9">
    <source>
        <dbReference type="Proteomes" id="UP000323708"/>
    </source>
</evidence>
<gene>
    <name evidence="8" type="ORF">F0M18_01330</name>
</gene>
<dbReference type="Gene3D" id="1.20.950.20">
    <property type="entry name" value="Transmembrane di-heme cytochromes, Chain C"/>
    <property type="match status" value="1"/>
</dbReference>
<name>A0A5B0X423_9GAMM</name>
<keyword evidence="3 6" id="KW-0812">Transmembrane</keyword>
<dbReference type="GO" id="GO:0020037">
    <property type="term" value="F:heme binding"/>
    <property type="evidence" value="ECO:0007669"/>
    <property type="project" value="TreeGrafter"/>
</dbReference>
<keyword evidence="5 6" id="KW-0472">Membrane</keyword>
<sequence length="218" mass="23671">MSKGFVLWDVPTRVFHWSVVACVGLAWWSGEQGRNDIHEWTGYTLIVLVFARILWGVVGSVHSRFSDFVRGPGAVIGYLRGRGSPTPGHNPLGALSVLALLALLLAQGISGLFNSDDILFSGPLYYAASTDWRDTMGVVHEVAFDLLLVLVALHVLVVAYHQFMRKDGMITAMFTGRAPGRVGTAAPVAAWKALVLLALVAGLLWLGLEQAPQPQPLW</sequence>
<dbReference type="InterPro" id="IPR016174">
    <property type="entry name" value="Di-haem_cyt_TM"/>
</dbReference>
<feature type="transmembrane region" description="Helical" evidence="6">
    <location>
        <begin position="184"/>
        <end position="208"/>
    </location>
</feature>
<evidence type="ECO:0000256" key="4">
    <source>
        <dbReference type="ARBA" id="ARBA00022989"/>
    </source>
</evidence>
<feature type="transmembrane region" description="Helical" evidence="6">
    <location>
        <begin position="142"/>
        <end position="163"/>
    </location>
</feature>
<dbReference type="GO" id="GO:0022904">
    <property type="term" value="P:respiratory electron transport chain"/>
    <property type="evidence" value="ECO:0007669"/>
    <property type="project" value="InterPro"/>
</dbReference>
<dbReference type="Proteomes" id="UP000323708">
    <property type="component" value="Unassembled WGS sequence"/>
</dbReference>
<dbReference type="Pfam" id="PF01292">
    <property type="entry name" value="Ni_hydr_CYTB"/>
    <property type="match status" value="1"/>
</dbReference>
<dbReference type="InterPro" id="IPR011577">
    <property type="entry name" value="Cyt_b561_bac/Ni-Hgenase"/>
</dbReference>
<keyword evidence="4 6" id="KW-1133">Transmembrane helix</keyword>
<feature type="transmembrane region" description="Helical" evidence="6">
    <location>
        <begin position="12"/>
        <end position="28"/>
    </location>
</feature>
<organism evidence="8 9">
    <name type="scientific">Pseudohalioglobus sediminis</name>
    <dbReference type="NCBI Taxonomy" id="2606449"/>
    <lineage>
        <taxon>Bacteria</taxon>
        <taxon>Pseudomonadati</taxon>
        <taxon>Pseudomonadota</taxon>
        <taxon>Gammaproteobacteria</taxon>
        <taxon>Cellvibrionales</taxon>
        <taxon>Halieaceae</taxon>
        <taxon>Pseudohalioglobus</taxon>
    </lineage>
</organism>
<dbReference type="AlphaFoldDB" id="A0A5B0X423"/>
<dbReference type="PANTHER" id="PTHR30485:SF2">
    <property type="entry name" value="BLL0597 PROTEIN"/>
    <property type="match status" value="1"/>
</dbReference>
<dbReference type="RefSeq" id="WP_149609579.1">
    <property type="nucleotide sequence ID" value="NZ_VTUX01000001.1"/>
</dbReference>
<feature type="domain" description="Cytochrome b561 bacterial/Ni-hydrogenase" evidence="7">
    <location>
        <begin position="8"/>
        <end position="176"/>
    </location>
</feature>
<dbReference type="EMBL" id="VTUX01000001">
    <property type="protein sequence ID" value="KAA1194110.1"/>
    <property type="molecule type" value="Genomic_DNA"/>
</dbReference>
<evidence type="ECO:0000256" key="6">
    <source>
        <dbReference type="SAM" id="Phobius"/>
    </source>
</evidence>
<dbReference type="SUPFAM" id="SSF81342">
    <property type="entry name" value="Transmembrane di-heme cytochromes"/>
    <property type="match status" value="1"/>
</dbReference>
<comment type="subcellular location">
    <subcellularLocation>
        <location evidence="1">Cell membrane</location>
        <topology evidence="1">Multi-pass membrane protein</topology>
    </subcellularLocation>
</comment>
<evidence type="ECO:0000259" key="7">
    <source>
        <dbReference type="Pfam" id="PF01292"/>
    </source>
</evidence>